<evidence type="ECO:0000256" key="4">
    <source>
        <dbReference type="ARBA" id="ARBA00022989"/>
    </source>
</evidence>
<keyword evidence="2" id="KW-1003">Cell membrane</keyword>
<feature type="transmembrane region" description="Helical" evidence="6">
    <location>
        <begin position="66"/>
        <end position="84"/>
    </location>
</feature>
<dbReference type="InterPro" id="IPR019108">
    <property type="entry name" value="Caa3_assmbl_CtaG-rel"/>
</dbReference>
<feature type="transmembrane region" description="Helical" evidence="6">
    <location>
        <begin position="96"/>
        <end position="118"/>
    </location>
</feature>
<dbReference type="EMBL" id="CP115165">
    <property type="protein sequence ID" value="WDA58867.1"/>
    <property type="molecule type" value="Genomic_DNA"/>
</dbReference>
<sequence>MSAPAPLTAPVTAAVNTAGNLNPTLADLLAPAPDLWLLIPTLLAAGVYLWRFSASRGTHSGRAGWPVWRAALFALGILLLLITTQSRAATLTQSSMALYMGRLMILAELVPPLLVLGLPRSLHLNARQGLGRALNVILDPWVALAVWTAVIVFWNVPAGFNASVVSNTAGALLPALYLLSSLMVWSVILRPLPSVQPAGIGSRGWFGLISALPMMAVASVWLYSPNVLYTPYVSALCLWNYTPMQNQQLSGWIMMLAGLPALALAFIQLFAWLVKLSEGQGMPPQPPTQPPTQPPARP</sequence>
<evidence type="ECO:0000256" key="6">
    <source>
        <dbReference type="SAM" id="Phobius"/>
    </source>
</evidence>
<comment type="subcellular location">
    <subcellularLocation>
        <location evidence="1">Cell membrane</location>
        <topology evidence="1">Multi-pass membrane protein</topology>
    </subcellularLocation>
</comment>
<accession>A0ABY7V4S6</accession>
<reference evidence="7 8" key="1">
    <citation type="submission" date="2022-12" db="EMBL/GenBank/DDBJ databases">
        <title>Genome Sequence of Deinococcus aquaticus Type Strain PB314.</title>
        <authorList>
            <person name="Albert C."/>
            <person name="Hill J."/>
            <person name="Boren L."/>
            <person name="Scholz-Ng S."/>
            <person name="Fatema N."/>
            <person name="Grosso R."/>
            <person name="Soboslay E."/>
            <person name="Tuohy J."/>
        </authorList>
    </citation>
    <scope>NUCLEOTIDE SEQUENCE [LARGE SCALE GENOMIC DNA]</scope>
    <source>
        <strain evidence="7 8">PB-314</strain>
    </source>
</reference>
<feature type="transmembrane region" description="Helical" evidence="6">
    <location>
        <begin position="204"/>
        <end position="224"/>
    </location>
</feature>
<keyword evidence="8" id="KW-1185">Reference proteome</keyword>
<protein>
    <submittedName>
        <fullName evidence="7">Cytochrome c oxidase assembly protein</fullName>
    </submittedName>
</protein>
<keyword evidence="3 6" id="KW-0812">Transmembrane</keyword>
<proteinExistence type="predicted"/>
<feature type="transmembrane region" description="Helical" evidence="6">
    <location>
        <begin position="249"/>
        <end position="274"/>
    </location>
</feature>
<keyword evidence="4 6" id="KW-1133">Transmembrane helix</keyword>
<keyword evidence="5 6" id="KW-0472">Membrane</keyword>
<evidence type="ECO:0000256" key="2">
    <source>
        <dbReference type="ARBA" id="ARBA00022475"/>
    </source>
</evidence>
<feature type="transmembrane region" description="Helical" evidence="6">
    <location>
        <begin position="35"/>
        <end position="54"/>
    </location>
</feature>
<evidence type="ECO:0000256" key="3">
    <source>
        <dbReference type="ARBA" id="ARBA00022692"/>
    </source>
</evidence>
<evidence type="ECO:0000256" key="1">
    <source>
        <dbReference type="ARBA" id="ARBA00004651"/>
    </source>
</evidence>
<evidence type="ECO:0000256" key="5">
    <source>
        <dbReference type="ARBA" id="ARBA00023136"/>
    </source>
</evidence>
<dbReference type="Proteomes" id="UP001217044">
    <property type="component" value="Chromosome"/>
</dbReference>
<evidence type="ECO:0000313" key="7">
    <source>
        <dbReference type="EMBL" id="WDA58867.1"/>
    </source>
</evidence>
<feature type="transmembrane region" description="Helical" evidence="6">
    <location>
        <begin position="174"/>
        <end position="192"/>
    </location>
</feature>
<dbReference type="Pfam" id="PF09678">
    <property type="entry name" value="Caa3_CtaG"/>
    <property type="match status" value="1"/>
</dbReference>
<dbReference type="RefSeq" id="WP_273989108.1">
    <property type="nucleotide sequence ID" value="NZ_BAABQT010000001.1"/>
</dbReference>
<feature type="transmembrane region" description="Helical" evidence="6">
    <location>
        <begin position="130"/>
        <end position="154"/>
    </location>
</feature>
<name>A0ABY7V4S6_9DEIO</name>
<organism evidence="7 8">
    <name type="scientific">Deinococcus aquaticus</name>
    <dbReference type="NCBI Taxonomy" id="328692"/>
    <lineage>
        <taxon>Bacteria</taxon>
        <taxon>Thermotogati</taxon>
        <taxon>Deinococcota</taxon>
        <taxon>Deinococci</taxon>
        <taxon>Deinococcales</taxon>
        <taxon>Deinococcaceae</taxon>
        <taxon>Deinococcus</taxon>
    </lineage>
</organism>
<evidence type="ECO:0000313" key="8">
    <source>
        <dbReference type="Proteomes" id="UP001217044"/>
    </source>
</evidence>
<gene>
    <name evidence="7" type="ORF">M8445_01215</name>
</gene>